<dbReference type="InterPro" id="IPR055235">
    <property type="entry name" value="ASD1_cat"/>
</dbReference>
<comment type="caution">
    <text evidence="10">The sequence shown here is derived from an EMBL/GenBank/DDBJ whole genome shotgun (WGS) entry which is preliminary data.</text>
</comment>
<dbReference type="InterPro" id="IPR017853">
    <property type="entry name" value="GH"/>
</dbReference>
<organism evidence="10 11">
    <name type="scientific">Levilactobacillus spicheri</name>
    <dbReference type="NCBI Taxonomy" id="216463"/>
    <lineage>
        <taxon>Bacteria</taxon>
        <taxon>Bacillati</taxon>
        <taxon>Bacillota</taxon>
        <taxon>Bacilli</taxon>
        <taxon>Lactobacillales</taxon>
        <taxon>Lactobacillaceae</taxon>
        <taxon>Levilactobacillus</taxon>
    </lineage>
</organism>
<dbReference type="STRING" id="216463.VC81_11255"/>
<evidence type="ECO:0000256" key="4">
    <source>
        <dbReference type="ARBA" id="ARBA00011165"/>
    </source>
</evidence>
<dbReference type="Pfam" id="PF06964">
    <property type="entry name" value="Alpha-L-AF_C"/>
    <property type="match status" value="1"/>
</dbReference>
<dbReference type="Pfam" id="PF22848">
    <property type="entry name" value="ASD1_dom"/>
    <property type="match status" value="1"/>
</dbReference>
<dbReference type="PATRIC" id="fig|216463.3.peg.1508"/>
<comment type="catalytic activity">
    <reaction evidence="1">
        <text>Hydrolysis of terminal non-reducing alpha-L-arabinofuranoside residues in alpha-L-arabinosides.</text>
        <dbReference type="EC" id="3.2.1.55"/>
    </reaction>
</comment>
<evidence type="ECO:0000256" key="6">
    <source>
        <dbReference type="ARBA" id="ARBA00022801"/>
    </source>
</evidence>
<dbReference type="InterPro" id="IPR010720">
    <property type="entry name" value="Alpha-L-AF_C"/>
</dbReference>
<dbReference type="RefSeq" id="WP_045808166.1">
    <property type="nucleotide sequence ID" value="NZ_JZCR01000024.1"/>
</dbReference>
<dbReference type="SUPFAM" id="SSF51011">
    <property type="entry name" value="Glycosyl hydrolase domain"/>
    <property type="match status" value="1"/>
</dbReference>
<comment type="subunit">
    <text evidence="4">Homohexamer; trimer of dimers.</text>
</comment>
<keyword evidence="8" id="KW-0326">Glycosidase</keyword>
<dbReference type="AlphaFoldDB" id="A0A0F3RQF6"/>
<dbReference type="GO" id="GO:0046373">
    <property type="term" value="P:L-arabinose metabolic process"/>
    <property type="evidence" value="ECO:0007669"/>
    <property type="project" value="InterPro"/>
</dbReference>
<dbReference type="EMBL" id="JZCR01000024">
    <property type="protein sequence ID" value="KJW11804.1"/>
    <property type="molecule type" value="Genomic_DNA"/>
</dbReference>
<dbReference type="Proteomes" id="UP000033491">
    <property type="component" value="Unassembled WGS sequence"/>
</dbReference>
<dbReference type="InterPro" id="IPR013780">
    <property type="entry name" value="Glyco_hydro_b"/>
</dbReference>
<dbReference type="OrthoDB" id="9758333at2"/>
<dbReference type="PANTHER" id="PTHR43576">
    <property type="entry name" value="ALPHA-L-ARABINOFURANOSIDASE C-RELATED"/>
    <property type="match status" value="1"/>
</dbReference>
<protein>
    <recommendedName>
        <fullName evidence="5">non-reducing end alpha-L-arabinofuranosidase</fullName>
        <ecNumber evidence="5">3.2.1.55</ecNumber>
    </recommendedName>
</protein>
<dbReference type="Gene3D" id="2.60.40.1180">
    <property type="entry name" value="Golgi alpha-mannosidase II"/>
    <property type="match status" value="1"/>
</dbReference>
<dbReference type="GO" id="GO:0046556">
    <property type="term" value="F:alpha-L-arabinofuranosidase activity"/>
    <property type="evidence" value="ECO:0007669"/>
    <property type="project" value="UniProtKB-EC"/>
</dbReference>
<gene>
    <name evidence="10" type="ORF">VC81_11255</name>
</gene>
<evidence type="ECO:0000256" key="7">
    <source>
        <dbReference type="ARBA" id="ARBA00023277"/>
    </source>
</evidence>
<dbReference type="EC" id="3.2.1.55" evidence="5"/>
<dbReference type="SMART" id="SM00813">
    <property type="entry name" value="Alpha-L-AF_C"/>
    <property type="match status" value="1"/>
</dbReference>
<feature type="domain" description="Alpha-L-arabinofuranosidase C-terminal" evidence="9">
    <location>
        <begin position="294"/>
        <end position="474"/>
    </location>
</feature>
<dbReference type="GO" id="GO:0000272">
    <property type="term" value="P:polysaccharide catabolic process"/>
    <property type="evidence" value="ECO:0007669"/>
    <property type="project" value="TreeGrafter"/>
</dbReference>
<keyword evidence="6" id="KW-0378">Hydrolase</keyword>
<dbReference type="PANTHER" id="PTHR43576:SF2">
    <property type="entry name" value="INTRACELLULAR EXO-ALPHA-L-ARABINOFURANOSIDASE 2"/>
    <property type="match status" value="1"/>
</dbReference>
<evidence type="ECO:0000313" key="11">
    <source>
        <dbReference type="Proteomes" id="UP000033491"/>
    </source>
</evidence>
<dbReference type="Gene3D" id="3.20.20.80">
    <property type="entry name" value="Glycosidases"/>
    <property type="match status" value="1"/>
</dbReference>
<dbReference type="SUPFAM" id="SSF51445">
    <property type="entry name" value="(Trans)glycosidases"/>
    <property type="match status" value="1"/>
</dbReference>
<comment type="pathway">
    <text evidence="2">Glycan metabolism.</text>
</comment>
<accession>A0A0F3RQF6</accession>
<evidence type="ECO:0000256" key="1">
    <source>
        <dbReference type="ARBA" id="ARBA00001462"/>
    </source>
</evidence>
<sequence>MKINLSTDLESPVKLSKYLQGQFSEHLGRGIYGGLWVGKDSEIPNVNGLRSDVIDALKKIHVPVLRWPGGCFADEYHWRDGIGDPAKRRKIVNNNWGGTTEDNSFGTHEFFELCRQLGSEAYINCNVGSGTVQEMADWVEYMTASGDSTMANLRAANGHPEPWDVKFLGIGNETWGGGGNMRPEYYADVYRQYQTFVRQYGKEPLYKIACGPNIDDFNWTSVVMQSAGPYMDGLSLHHYALTDLWEHKGDAVDFTDDEWRSLLNSAKKMDYFIHEHALRMDRYDPEHRVDLIVDEWGSWLKEQAGTNPAFLYQQNTLRDAMVAATTLNIFNKHAERVHMANIAQMVNVLQSMVLTDGSKMLLTPTYFVFLMYRFHQDANRLAAYCSQGSDLSYTVSEKDGEYILSFCNASLTADEPVEITLPTAVGKATYAKILHENQANAHNTFDEPERVQLKDFTQAQAEGPAVRLQVPKMSVVTLKFEKK</sequence>
<name>A0A0F3RQF6_9LACO</name>
<evidence type="ECO:0000256" key="5">
    <source>
        <dbReference type="ARBA" id="ARBA00012670"/>
    </source>
</evidence>
<reference evidence="10 11" key="1">
    <citation type="submission" date="2015-03" db="EMBL/GenBank/DDBJ databases">
        <authorList>
            <person name="Zheng J."/>
            <person name="Ganezle M."/>
        </authorList>
    </citation>
    <scope>NUCLEOTIDE SEQUENCE [LARGE SCALE GENOMIC DNA]</scope>
    <source>
        <strain evidence="10 11">LP38</strain>
    </source>
</reference>
<comment type="similarity">
    <text evidence="3">Belongs to the glycosyl hydrolase 51 family.</text>
</comment>
<keyword evidence="7" id="KW-0119">Carbohydrate metabolism</keyword>
<evidence type="ECO:0000256" key="2">
    <source>
        <dbReference type="ARBA" id="ARBA00004881"/>
    </source>
</evidence>
<evidence type="ECO:0000256" key="8">
    <source>
        <dbReference type="ARBA" id="ARBA00023295"/>
    </source>
</evidence>
<evidence type="ECO:0000256" key="3">
    <source>
        <dbReference type="ARBA" id="ARBA00007186"/>
    </source>
</evidence>
<proteinExistence type="inferred from homology"/>
<evidence type="ECO:0000259" key="9">
    <source>
        <dbReference type="SMART" id="SM00813"/>
    </source>
</evidence>
<evidence type="ECO:0000313" key="10">
    <source>
        <dbReference type="EMBL" id="KJW11804.1"/>
    </source>
</evidence>